<dbReference type="PANTHER" id="PTHR30572:SF4">
    <property type="entry name" value="ABC TRANSPORTER PERMEASE YTRF"/>
    <property type="match status" value="1"/>
</dbReference>
<dbReference type="STRING" id="400092.PKOR_07625"/>
<feature type="transmembrane region" description="Helical" evidence="7">
    <location>
        <begin position="328"/>
        <end position="358"/>
    </location>
</feature>
<protein>
    <submittedName>
        <fullName evidence="10">ABC transporter permease</fullName>
    </submittedName>
</protein>
<proteinExistence type="inferred from homology"/>
<dbReference type="PATRIC" id="fig|400092.3.peg.1686"/>
<dbReference type="AlphaFoldDB" id="A0A0E3UWU4"/>
<name>A0A0E3UWU4_9BACT</name>
<dbReference type="OrthoDB" id="9770036at2"/>
<reference evidence="10 11" key="1">
    <citation type="journal article" date="2015" name="Sci. Rep.">
        <title>Unraveling adaptation of Pontibacter korlensis to radiation and infertility in desert through complete genome and comparative transcriptomic analysis.</title>
        <authorList>
            <person name="Dai J."/>
            <person name="Dai W."/>
            <person name="Qiu C."/>
            <person name="Yang Z."/>
            <person name="Zhang Y."/>
            <person name="Zhou M."/>
            <person name="Zhang L."/>
            <person name="Fang C."/>
            <person name="Gao Q."/>
            <person name="Yang Q."/>
            <person name="Li X."/>
            <person name="Wang Z."/>
            <person name="Wang Z."/>
            <person name="Jia Z."/>
            <person name="Chen X."/>
        </authorList>
    </citation>
    <scope>NUCLEOTIDE SEQUENCE [LARGE SCALE GENOMIC DNA]</scope>
    <source>
        <strain evidence="10 11">X14-1T</strain>
    </source>
</reference>
<feature type="transmembrane region" description="Helical" evidence="7">
    <location>
        <begin position="21"/>
        <end position="41"/>
    </location>
</feature>
<evidence type="ECO:0000313" key="11">
    <source>
        <dbReference type="Proteomes" id="UP000033109"/>
    </source>
</evidence>
<dbReference type="GO" id="GO:0022857">
    <property type="term" value="F:transmembrane transporter activity"/>
    <property type="evidence" value="ECO:0007669"/>
    <property type="project" value="TreeGrafter"/>
</dbReference>
<evidence type="ECO:0000256" key="4">
    <source>
        <dbReference type="ARBA" id="ARBA00022989"/>
    </source>
</evidence>
<keyword evidence="5 7" id="KW-0472">Membrane</keyword>
<evidence type="ECO:0000256" key="6">
    <source>
        <dbReference type="ARBA" id="ARBA00038076"/>
    </source>
</evidence>
<dbReference type="InterPro" id="IPR050250">
    <property type="entry name" value="Macrolide_Exporter_MacB"/>
</dbReference>
<dbReference type="Proteomes" id="UP000033109">
    <property type="component" value="Chromosome"/>
</dbReference>
<evidence type="ECO:0000313" key="10">
    <source>
        <dbReference type="EMBL" id="AKD03016.1"/>
    </source>
</evidence>
<feature type="domain" description="MacB-like periplasmic core" evidence="9">
    <location>
        <begin position="21"/>
        <end position="246"/>
    </location>
</feature>
<dbReference type="EMBL" id="CP009621">
    <property type="protein sequence ID" value="AKD03016.1"/>
    <property type="molecule type" value="Genomic_DNA"/>
</dbReference>
<dbReference type="PANTHER" id="PTHR30572">
    <property type="entry name" value="MEMBRANE COMPONENT OF TRANSPORTER-RELATED"/>
    <property type="match status" value="1"/>
</dbReference>
<gene>
    <name evidence="10" type="ORF">PKOR_07625</name>
</gene>
<dbReference type="KEGG" id="pko:PKOR_07625"/>
<keyword evidence="3 7" id="KW-0812">Transmembrane</keyword>
<organism evidence="10 11">
    <name type="scientific">Pontibacter korlensis</name>
    <dbReference type="NCBI Taxonomy" id="400092"/>
    <lineage>
        <taxon>Bacteria</taxon>
        <taxon>Pseudomonadati</taxon>
        <taxon>Bacteroidota</taxon>
        <taxon>Cytophagia</taxon>
        <taxon>Cytophagales</taxon>
        <taxon>Hymenobacteraceae</taxon>
        <taxon>Pontibacter</taxon>
    </lineage>
</organism>
<comment type="subcellular location">
    <subcellularLocation>
        <location evidence="1">Cell membrane</location>
        <topology evidence="1">Multi-pass membrane protein</topology>
    </subcellularLocation>
</comment>
<keyword evidence="2" id="KW-1003">Cell membrane</keyword>
<evidence type="ECO:0000256" key="7">
    <source>
        <dbReference type="SAM" id="Phobius"/>
    </source>
</evidence>
<evidence type="ECO:0000256" key="2">
    <source>
        <dbReference type="ARBA" id="ARBA00022475"/>
    </source>
</evidence>
<dbReference type="RefSeq" id="WP_046310034.1">
    <property type="nucleotide sequence ID" value="NZ_CBCSCY010000010.1"/>
</dbReference>
<dbReference type="InterPro" id="IPR003838">
    <property type="entry name" value="ABC3_permease_C"/>
</dbReference>
<evidence type="ECO:0000256" key="1">
    <source>
        <dbReference type="ARBA" id="ARBA00004651"/>
    </source>
</evidence>
<feature type="domain" description="ABC3 transporter permease C-terminal" evidence="8">
    <location>
        <begin position="287"/>
        <end position="409"/>
    </location>
</feature>
<feature type="transmembrane region" description="Helical" evidence="7">
    <location>
        <begin position="378"/>
        <end position="399"/>
    </location>
</feature>
<evidence type="ECO:0000259" key="9">
    <source>
        <dbReference type="Pfam" id="PF12704"/>
    </source>
</evidence>
<dbReference type="Pfam" id="PF02687">
    <property type="entry name" value="FtsX"/>
    <property type="match status" value="1"/>
</dbReference>
<dbReference type="Pfam" id="PF12704">
    <property type="entry name" value="MacB_PCD"/>
    <property type="match status" value="1"/>
</dbReference>
<dbReference type="InterPro" id="IPR025857">
    <property type="entry name" value="MacB_PCD"/>
</dbReference>
<feature type="transmembrane region" description="Helical" evidence="7">
    <location>
        <begin position="277"/>
        <end position="307"/>
    </location>
</feature>
<comment type="similarity">
    <text evidence="6">Belongs to the ABC-4 integral membrane protein family.</text>
</comment>
<keyword evidence="11" id="KW-1185">Reference proteome</keyword>
<evidence type="ECO:0000256" key="5">
    <source>
        <dbReference type="ARBA" id="ARBA00023136"/>
    </source>
</evidence>
<accession>A0A0E3UWU4</accession>
<keyword evidence="4 7" id="KW-1133">Transmembrane helix</keyword>
<sequence>MIDIDKWTEIYNTVKKHKLRTALTAFGVFWGIFMLVVLLGAGKGLENGITAEFNIAKNTVFVWTQRTSVPYMGLKAGRTIELTNDDVAAIKANIPEVGVVAPSNQVWGDFSVNYKDKSSAFTVIGETPEVLFVRPLRIKTGRFVNDIDMQEKRKVAVVGPRILEVLFPNEKNPIGKYISIKGSYFQVVGTFEPVGKGEDVVEDAKVIYIPHSALQQTFNQVNKVGHLAMVPKPGVPAAVIEEKVKTLLMQRHRVAPEDLKAFGSANIEKEFQEVQGLFMGIAGFSWLVSIGTIIAGIIGVGNIMLIVVKERTKEIGIRKALGATPFSIISLIIQESIVITALAGYIGLMGGTGVIALIEYLMNKFEVEAGFFGVPEVNVNIAVTATVLLVVTGALAGLIPATKAARVNPVVALKDE</sequence>
<evidence type="ECO:0000259" key="8">
    <source>
        <dbReference type="Pfam" id="PF02687"/>
    </source>
</evidence>
<dbReference type="HOGENOM" id="CLU_000604_8_0_10"/>
<dbReference type="GO" id="GO:0005886">
    <property type="term" value="C:plasma membrane"/>
    <property type="evidence" value="ECO:0007669"/>
    <property type="project" value="UniProtKB-SubCell"/>
</dbReference>
<evidence type="ECO:0000256" key="3">
    <source>
        <dbReference type="ARBA" id="ARBA00022692"/>
    </source>
</evidence>